<gene>
    <name evidence="1" type="ORF">TNIN_165721</name>
</gene>
<dbReference type="EMBL" id="BMAV01002669">
    <property type="protein sequence ID" value="GFY41786.1"/>
    <property type="molecule type" value="Genomic_DNA"/>
</dbReference>
<dbReference type="Proteomes" id="UP000886998">
    <property type="component" value="Unassembled WGS sequence"/>
</dbReference>
<accession>A0A8X6WXR3</accession>
<proteinExistence type="predicted"/>
<organism evidence="1 2">
    <name type="scientific">Trichonephila inaurata madagascariensis</name>
    <dbReference type="NCBI Taxonomy" id="2747483"/>
    <lineage>
        <taxon>Eukaryota</taxon>
        <taxon>Metazoa</taxon>
        <taxon>Ecdysozoa</taxon>
        <taxon>Arthropoda</taxon>
        <taxon>Chelicerata</taxon>
        <taxon>Arachnida</taxon>
        <taxon>Araneae</taxon>
        <taxon>Araneomorphae</taxon>
        <taxon>Entelegynae</taxon>
        <taxon>Araneoidea</taxon>
        <taxon>Nephilidae</taxon>
        <taxon>Trichonephila</taxon>
        <taxon>Trichonephila inaurata</taxon>
    </lineage>
</organism>
<dbReference type="AlphaFoldDB" id="A0A8X6WXR3"/>
<evidence type="ECO:0000313" key="1">
    <source>
        <dbReference type="EMBL" id="GFY41786.1"/>
    </source>
</evidence>
<keyword evidence="2" id="KW-1185">Reference proteome</keyword>
<sequence>MAVARLRCPITRIALSSATRVQRPNLLTPLQYLVALKAGLMYWVVQNRRGGFAFDSKRKEIRDPLAVFRLLHVPCVPNDKLKVSPSGSEPVGWVK</sequence>
<evidence type="ECO:0000313" key="2">
    <source>
        <dbReference type="Proteomes" id="UP000886998"/>
    </source>
</evidence>
<reference evidence="1" key="1">
    <citation type="submission" date="2020-08" db="EMBL/GenBank/DDBJ databases">
        <title>Multicomponent nature underlies the extraordinary mechanical properties of spider dragline silk.</title>
        <authorList>
            <person name="Kono N."/>
            <person name="Nakamura H."/>
            <person name="Mori M."/>
            <person name="Yoshida Y."/>
            <person name="Ohtoshi R."/>
            <person name="Malay A.D."/>
            <person name="Moran D.A.P."/>
            <person name="Tomita M."/>
            <person name="Numata K."/>
            <person name="Arakawa K."/>
        </authorList>
    </citation>
    <scope>NUCLEOTIDE SEQUENCE</scope>
</reference>
<name>A0A8X6WXR3_9ARAC</name>
<comment type="caution">
    <text evidence="1">The sequence shown here is derived from an EMBL/GenBank/DDBJ whole genome shotgun (WGS) entry which is preliminary data.</text>
</comment>
<protein>
    <submittedName>
        <fullName evidence="1">Uncharacterized protein</fullName>
    </submittedName>
</protein>